<proteinExistence type="predicted"/>
<feature type="compositionally biased region" description="Acidic residues" evidence="1">
    <location>
        <begin position="39"/>
        <end position="50"/>
    </location>
</feature>
<feature type="non-terminal residue" evidence="2">
    <location>
        <position position="191"/>
    </location>
</feature>
<name>A0A699UHX2_TANCI</name>
<comment type="caution">
    <text evidence="2">The sequence shown here is derived from an EMBL/GenBank/DDBJ whole genome shotgun (WGS) entry which is preliminary data.</text>
</comment>
<feature type="compositionally biased region" description="Acidic residues" evidence="1">
    <location>
        <begin position="57"/>
        <end position="83"/>
    </location>
</feature>
<organism evidence="2">
    <name type="scientific">Tanacetum cinerariifolium</name>
    <name type="common">Dalmatian daisy</name>
    <name type="synonym">Chrysanthemum cinerariifolium</name>
    <dbReference type="NCBI Taxonomy" id="118510"/>
    <lineage>
        <taxon>Eukaryota</taxon>
        <taxon>Viridiplantae</taxon>
        <taxon>Streptophyta</taxon>
        <taxon>Embryophyta</taxon>
        <taxon>Tracheophyta</taxon>
        <taxon>Spermatophyta</taxon>
        <taxon>Magnoliopsida</taxon>
        <taxon>eudicotyledons</taxon>
        <taxon>Gunneridae</taxon>
        <taxon>Pentapetalae</taxon>
        <taxon>asterids</taxon>
        <taxon>campanulids</taxon>
        <taxon>Asterales</taxon>
        <taxon>Asteraceae</taxon>
        <taxon>Asteroideae</taxon>
        <taxon>Anthemideae</taxon>
        <taxon>Anthemidinae</taxon>
        <taxon>Tanacetum</taxon>
    </lineage>
</organism>
<dbReference type="AlphaFoldDB" id="A0A699UHX2"/>
<evidence type="ECO:0000256" key="1">
    <source>
        <dbReference type="SAM" id="MobiDB-lite"/>
    </source>
</evidence>
<reference evidence="2" key="1">
    <citation type="journal article" date="2019" name="Sci. Rep.">
        <title>Draft genome of Tanacetum cinerariifolium, the natural source of mosquito coil.</title>
        <authorList>
            <person name="Yamashiro T."/>
            <person name="Shiraishi A."/>
            <person name="Satake H."/>
            <person name="Nakayama K."/>
        </authorList>
    </citation>
    <scope>NUCLEOTIDE SEQUENCE</scope>
</reference>
<protein>
    <submittedName>
        <fullName evidence="2">Uncharacterized protein</fullName>
    </submittedName>
</protein>
<accession>A0A699UHX2</accession>
<dbReference type="EMBL" id="BKCJ011335327">
    <property type="protein sequence ID" value="GFD22200.1"/>
    <property type="molecule type" value="Genomic_DNA"/>
</dbReference>
<evidence type="ECO:0000313" key="2">
    <source>
        <dbReference type="EMBL" id="GFD22200.1"/>
    </source>
</evidence>
<feature type="region of interest" description="Disordered" evidence="1">
    <location>
        <begin position="1"/>
        <end position="109"/>
    </location>
</feature>
<gene>
    <name evidence="2" type="ORF">Tci_894169</name>
</gene>
<sequence length="191" mass="21039">MPLEDDVLPAKEQPLPTAISPTADLPGYIIESDPKEDLKEEDDEDPEEDPTNYPTDRDEEEEVESSKDDADDEEEDEDEEEEEGHLALADSVPPPAYRTTARMSIRAQTSIPFPSKTEVGRLLAIPTPPPSPLTSLSSPLPRIPSQPFFVPSPLPASPTHPLGYRAVMIRLRSESPSISHPLQLPPHIVLP</sequence>